<feature type="compositionally biased region" description="Low complexity" evidence="1">
    <location>
        <begin position="531"/>
        <end position="548"/>
    </location>
</feature>
<evidence type="ECO:0000256" key="2">
    <source>
        <dbReference type="SAM" id="Phobius"/>
    </source>
</evidence>
<feature type="transmembrane region" description="Helical" evidence="2">
    <location>
        <begin position="113"/>
        <end position="137"/>
    </location>
</feature>
<proteinExistence type="predicted"/>
<name>A0AAN6F130_EXODE</name>
<feature type="transmembrane region" description="Helical" evidence="2">
    <location>
        <begin position="149"/>
        <end position="173"/>
    </location>
</feature>
<feature type="compositionally biased region" description="Polar residues" evidence="1">
    <location>
        <begin position="329"/>
        <end position="347"/>
    </location>
</feature>
<feature type="region of interest" description="Disordered" evidence="1">
    <location>
        <begin position="308"/>
        <end position="407"/>
    </location>
</feature>
<keyword evidence="2" id="KW-1133">Transmembrane helix</keyword>
<dbReference type="AlphaFoldDB" id="A0AAN6F130"/>
<evidence type="ECO:0000256" key="1">
    <source>
        <dbReference type="SAM" id="MobiDB-lite"/>
    </source>
</evidence>
<organism evidence="3 4">
    <name type="scientific">Exophiala dermatitidis</name>
    <name type="common">Black yeast-like fungus</name>
    <name type="synonym">Wangiella dermatitidis</name>
    <dbReference type="NCBI Taxonomy" id="5970"/>
    <lineage>
        <taxon>Eukaryota</taxon>
        <taxon>Fungi</taxon>
        <taxon>Dikarya</taxon>
        <taxon>Ascomycota</taxon>
        <taxon>Pezizomycotina</taxon>
        <taxon>Eurotiomycetes</taxon>
        <taxon>Chaetothyriomycetidae</taxon>
        <taxon>Chaetothyriales</taxon>
        <taxon>Herpotrichiellaceae</taxon>
        <taxon>Exophiala</taxon>
    </lineage>
</organism>
<feature type="compositionally biased region" description="Polar residues" evidence="1">
    <location>
        <begin position="435"/>
        <end position="482"/>
    </location>
</feature>
<sequence length="721" mass="79476">MGVQPPFIYDKPSTYTFGGPIDRGFNPKAATEASWAPKPERPKSDGPLINFNKHPDSYIVVPYGNLDAKPMNPNTRNRVLRARQIQLFLRTCALLGSLGTLFCIIAINKTSSTAGWLIRVAPAVSLCHTVYAVYHLCRSATGRPPGSTASYMIFAALLDSGLIPFFVLSAWMAHVDYTENVYFWSTLFNNGYISQKIIYGFFLLSCIEGGLMGISLILDIYLAIKFRQIARLPPDMNPLEPNLTSRQHKRNKSELITEKHTSASALAAARRDSAVSGVRRIPFIHTRTDSADRVTLFGTETNTTARNSRVDFRKELDEKNNEKDPWRWSRNSSPDRPNSAVSPSPTSRGAGVGLDFRPERSSGLAKDATPSRPSSWLSYLDYEGVPESPQTTTAAGQPGSPVSRDGASFDRLQHERENWYQGAGTGTGIARGRDSQTLLPPSPARQSQTYLPHNGSQTRLYQTNTNTGGTSKQNLTLSSPQMQPKKRSREPLGMNPPTPTRDRYYQDENIYNTPNRQSGAMDREALVDANGNRPSMGPPGSSRPSSFIGSGGKTRFYGDLRTSISSGQGYTNEVTTQQQQQQQQQQPNKQVDEDNVYHQRTKTMQTDNSDYSGNFEVYASDDDDEKPTANIVNVPCTQPQWNGTRQVSNSTGYDLDGAHGYGYGYAGLGTDFEFGKGMGRRRDVSGKIVEEGRASTSVSASASPERKAKNGAAGWERFKGL</sequence>
<feature type="transmembrane region" description="Helical" evidence="2">
    <location>
        <begin position="87"/>
        <end position="107"/>
    </location>
</feature>
<accession>A0AAN6F130</accession>
<feature type="compositionally biased region" description="Low complexity" evidence="1">
    <location>
        <begin position="577"/>
        <end position="586"/>
    </location>
</feature>
<keyword evidence="2" id="KW-0812">Transmembrane</keyword>
<feature type="region of interest" description="Disordered" evidence="1">
    <location>
        <begin position="420"/>
        <end position="506"/>
    </location>
</feature>
<feature type="compositionally biased region" description="Basic and acidic residues" evidence="1">
    <location>
        <begin position="308"/>
        <end position="327"/>
    </location>
</feature>
<dbReference type="Proteomes" id="UP001161757">
    <property type="component" value="Unassembled WGS sequence"/>
</dbReference>
<gene>
    <name evidence="3" type="ORF">HRR80_000078</name>
</gene>
<dbReference type="EMBL" id="JAJGCB010000001">
    <property type="protein sequence ID" value="KAJ8995302.1"/>
    <property type="molecule type" value="Genomic_DNA"/>
</dbReference>
<protein>
    <submittedName>
        <fullName evidence="3">Uncharacterized protein</fullName>
    </submittedName>
</protein>
<evidence type="ECO:0000313" key="4">
    <source>
        <dbReference type="Proteomes" id="UP001161757"/>
    </source>
</evidence>
<feature type="region of interest" description="Disordered" evidence="1">
    <location>
        <begin position="528"/>
        <end position="593"/>
    </location>
</feature>
<feature type="compositionally biased region" description="Polar residues" evidence="1">
    <location>
        <begin position="562"/>
        <end position="576"/>
    </location>
</feature>
<comment type="caution">
    <text evidence="3">The sequence shown here is derived from an EMBL/GenBank/DDBJ whole genome shotgun (WGS) entry which is preliminary data.</text>
</comment>
<keyword evidence="2" id="KW-0472">Membrane</keyword>
<feature type="transmembrane region" description="Helical" evidence="2">
    <location>
        <begin position="197"/>
        <end position="224"/>
    </location>
</feature>
<reference evidence="3" key="1">
    <citation type="submission" date="2023-01" db="EMBL/GenBank/DDBJ databases">
        <title>Exophiala dermititidis isolated from Cystic Fibrosis Patient.</title>
        <authorList>
            <person name="Kurbessoian T."/>
            <person name="Crocker A."/>
            <person name="Murante D."/>
            <person name="Hogan D.A."/>
            <person name="Stajich J.E."/>
        </authorList>
    </citation>
    <scope>NUCLEOTIDE SEQUENCE</scope>
    <source>
        <strain evidence="3">Ex8</strain>
    </source>
</reference>
<feature type="region of interest" description="Disordered" evidence="1">
    <location>
        <begin position="687"/>
        <end position="721"/>
    </location>
</feature>
<evidence type="ECO:0000313" key="3">
    <source>
        <dbReference type="EMBL" id="KAJ8995302.1"/>
    </source>
</evidence>